<accession>A0A0C9ZJY3</accession>
<gene>
    <name evidence="1" type="ORF">PISMIDRAFT_13142</name>
</gene>
<organism evidence="1 2">
    <name type="scientific">Pisolithus microcarpus 441</name>
    <dbReference type="NCBI Taxonomy" id="765257"/>
    <lineage>
        <taxon>Eukaryota</taxon>
        <taxon>Fungi</taxon>
        <taxon>Dikarya</taxon>
        <taxon>Basidiomycota</taxon>
        <taxon>Agaricomycotina</taxon>
        <taxon>Agaricomycetes</taxon>
        <taxon>Agaricomycetidae</taxon>
        <taxon>Boletales</taxon>
        <taxon>Sclerodermatineae</taxon>
        <taxon>Pisolithaceae</taxon>
        <taxon>Pisolithus</taxon>
    </lineage>
</organism>
<reference evidence="1 2" key="1">
    <citation type="submission" date="2014-04" db="EMBL/GenBank/DDBJ databases">
        <authorList>
            <consortium name="DOE Joint Genome Institute"/>
            <person name="Kuo A."/>
            <person name="Kohler A."/>
            <person name="Costa M.D."/>
            <person name="Nagy L.G."/>
            <person name="Floudas D."/>
            <person name="Copeland A."/>
            <person name="Barry K.W."/>
            <person name="Cichocki N."/>
            <person name="Veneault-Fourrey C."/>
            <person name="LaButti K."/>
            <person name="Lindquist E.A."/>
            <person name="Lipzen A."/>
            <person name="Lundell T."/>
            <person name="Morin E."/>
            <person name="Murat C."/>
            <person name="Sun H."/>
            <person name="Tunlid A."/>
            <person name="Henrissat B."/>
            <person name="Grigoriev I.V."/>
            <person name="Hibbett D.S."/>
            <person name="Martin F."/>
            <person name="Nordberg H.P."/>
            <person name="Cantor M.N."/>
            <person name="Hua S.X."/>
        </authorList>
    </citation>
    <scope>NUCLEOTIDE SEQUENCE [LARGE SCALE GENOMIC DNA]</scope>
    <source>
        <strain evidence="1 2">441</strain>
    </source>
</reference>
<reference evidence="2" key="2">
    <citation type="submission" date="2015-01" db="EMBL/GenBank/DDBJ databases">
        <title>Evolutionary Origins and Diversification of the Mycorrhizal Mutualists.</title>
        <authorList>
            <consortium name="DOE Joint Genome Institute"/>
            <consortium name="Mycorrhizal Genomics Consortium"/>
            <person name="Kohler A."/>
            <person name="Kuo A."/>
            <person name="Nagy L.G."/>
            <person name="Floudas D."/>
            <person name="Copeland A."/>
            <person name="Barry K.W."/>
            <person name="Cichocki N."/>
            <person name="Veneault-Fourrey C."/>
            <person name="LaButti K."/>
            <person name="Lindquist E.A."/>
            <person name="Lipzen A."/>
            <person name="Lundell T."/>
            <person name="Morin E."/>
            <person name="Murat C."/>
            <person name="Riley R."/>
            <person name="Ohm R."/>
            <person name="Sun H."/>
            <person name="Tunlid A."/>
            <person name="Henrissat B."/>
            <person name="Grigoriev I.V."/>
            <person name="Hibbett D.S."/>
            <person name="Martin F."/>
        </authorList>
    </citation>
    <scope>NUCLEOTIDE SEQUENCE [LARGE SCALE GENOMIC DNA]</scope>
    <source>
        <strain evidence="2">441</strain>
    </source>
</reference>
<dbReference type="EMBL" id="KN833769">
    <property type="protein sequence ID" value="KIK20253.1"/>
    <property type="molecule type" value="Genomic_DNA"/>
</dbReference>
<keyword evidence="2" id="KW-1185">Reference proteome</keyword>
<protein>
    <submittedName>
        <fullName evidence="1">Uncharacterized protein</fullName>
    </submittedName>
</protein>
<evidence type="ECO:0000313" key="1">
    <source>
        <dbReference type="EMBL" id="KIK20253.1"/>
    </source>
</evidence>
<dbReference type="HOGENOM" id="CLU_109476_0_0_1"/>
<proteinExistence type="predicted"/>
<sequence>MVDDIIYVEVTGSLSKWDTHFFSVDIQSPGIKKVVLRLKDTGNSISLPPERKHTLEEEVLEEVEEASSKLQAAHAALWKAYEGTIGIQDTFMRVMDASTRLDAICNKLSLLKDANESLKLVKTEDVNVKPDPTIKDTMSLWFEHTSTSLCCVLPRYCGNTNSAQASLMKPWAYHIIPFDPIDIPTQLAKRKGLTDMSTGPIHKHAKLEMS</sequence>
<evidence type="ECO:0000313" key="2">
    <source>
        <dbReference type="Proteomes" id="UP000054018"/>
    </source>
</evidence>
<name>A0A0C9ZJY3_9AGAM</name>
<dbReference type="Proteomes" id="UP000054018">
    <property type="component" value="Unassembled WGS sequence"/>
</dbReference>
<dbReference type="OrthoDB" id="10363811at2759"/>
<dbReference type="AlphaFoldDB" id="A0A0C9ZJY3"/>